<feature type="compositionally biased region" description="Basic and acidic residues" evidence="1">
    <location>
        <begin position="47"/>
        <end position="56"/>
    </location>
</feature>
<name>W9SW91_9ROSA</name>
<feature type="region of interest" description="Disordered" evidence="1">
    <location>
        <begin position="108"/>
        <end position="142"/>
    </location>
</feature>
<dbReference type="AlphaFoldDB" id="W9SW91"/>
<dbReference type="Proteomes" id="UP000030645">
    <property type="component" value="Unassembled WGS sequence"/>
</dbReference>
<keyword evidence="3" id="KW-1185">Reference proteome</keyword>
<proteinExistence type="predicted"/>
<evidence type="ECO:0000313" key="2">
    <source>
        <dbReference type="EMBL" id="EXC30847.1"/>
    </source>
</evidence>
<evidence type="ECO:0000313" key="3">
    <source>
        <dbReference type="Proteomes" id="UP000030645"/>
    </source>
</evidence>
<dbReference type="EMBL" id="KE346217">
    <property type="protein sequence ID" value="EXC30847.1"/>
    <property type="molecule type" value="Genomic_DNA"/>
</dbReference>
<reference evidence="3" key="1">
    <citation type="submission" date="2013-01" db="EMBL/GenBank/DDBJ databases">
        <title>Draft Genome Sequence of a Mulberry Tree, Morus notabilis C.K. Schneid.</title>
        <authorList>
            <person name="He N."/>
            <person name="Zhao S."/>
        </authorList>
    </citation>
    <scope>NUCLEOTIDE SEQUENCE</scope>
</reference>
<accession>W9SW91</accession>
<feature type="compositionally biased region" description="Basic and acidic residues" evidence="1">
    <location>
        <begin position="108"/>
        <end position="126"/>
    </location>
</feature>
<organism evidence="2 3">
    <name type="scientific">Morus notabilis</name>
    <dbReference type="NCBI Taxonomy" id="981085"/>
    <lineage>
        <taxon>Eukaryota</taxon>
        <taxon>Viridiplantae</taxon>
        <taxon>Streptophyta</taxon>
        <taxon>Embryophyta</taxon>
        <taxon>Tracheophyta</taxon>
        <taxon>Spermatophyta</taxon>
        <taxon>Magnoliopsida</taxon>
        <taxon>eudicotyledons</taxon>
        <taxon>Gunneridae</taxon>
        <taxon>Pentapetalae</taxon>
        <taxon>rosids</taxon>
        <taxon>fabids</taxon>
        <taxon>Rosales</taxon>
        <taxon>Moraceae</taxon>
        <taxon>Moreae</taxon>
        <taxon>Morus</taxon>
    </lineage>
</organism>
<evidence type="ECO:0000256" key="1">
    <source>
        <dbReference type="SAM" id="MobiDB-lite"/>
    </source>
</evidence>
<feature type="region of interest" description="Disordered" evidence="1">
    <location>
        <begin position="42"/>
        <end position="86"/>
    </location>
</feature>
<sequence>MISYLLSESSFNYAHVVAVKLLLPHRRHPPIWHEASRLLSASSVGEISREDPREVPPAHGEISPPLQPSHGSRGDPRRHRLKNIGAAVVKRRSTSDWVLRRASITQRRFGEISSSHDEDPTAHRGAPEISSTAMMEIGRSPS</sequence>
<gene>
    <name evidence="2" type="ORF">L484_028026</name>
</gene>
<protein>
    <submittedName>
        <fullName evidence="2">Uncharacterized protein</fullName>
    </submittedName>
</protein>